<dbReference type="InterPro" id="IPR005953">
    <property type="entry name" value="ATP_synth_csu_bac/chlpt"/>
</dbReference>
<feature type="transmembrane region" description="Helical" evidence="12">
    <location>
        <begin position="6"/>
        <end position="34"/>
    </location>
</feature>
<dbReference type="SUPFAM" id="SSF81333">
    <property type="entry name" value="F1F0 ATP synthase subunit C"/>
    <property type="match status" value="1"/>
</dbReference>
<dbReference type="RefSeq" id="WP_256616564.1">
    <property type="nucleotide sequence ID" value="NZ_JANIBK010000129.1"/>
</dbReference>
<keyword evidence="10 12" id="KW-0472">Membrane</keyword>
<feature type="domain" description="V-ATPase proteolipid subunit C-like" evidence="13">
    <location>
        <begin position="15"/>
        <end position="75"/>
    </location>
</feature>
<comment type="caution">
    <text evidence="14">The sequence shown here is derived from an EMBL/GenBank/DDBJ whole genome shotgun (WGS) entry which is preliminary data.</text>
</comment>
<dbReference type="InterPro" id="IPR035921">
    <property type="entry name" value="F/V-ATP_Csub_sf"/>
</dbReference>
<feature type="site" description="Reversibly protonated during proton transport" evidence="12">
    <location>
        <position position="63"/>
    </location>
</feature>
<comment type="subcellular location">
    <subcellularLocation>
        <location evidence="12">Cell membrane</location>
        <topology evidence="12">Multi-pass membrane protein</topology>
    </subcellularLocation>
    <subcellularLocation>
        <location evidence="1">Membrane</location>
        <topology evidence="1">Multi-pass membrane protein</topology>
    </subcellularLocation>
</comment>
<keyword evidence="4 12" id="KW-0138">CF(0)</keyword>
<reference evidence="14 15" key="1">
    <citation type="submission" date="2022-07" db="EMBL/GenBank/DDBJ databases">
        <title>Methylomonas rivi sp. nov., Methylomonas rosea sp. nov., Methylomonas aureus sp. nov. and Methylomonas subterranea sp. nov., four novel methanotrophs isolated from a freshwater creek and the deep terrestrial subsurface.</title>
        <authorList>
            <person name="Abin C."/>
            <person name="Sankaranarayanan K."/>
            <person name="Garner C."/>
            <person name="Sindelar R."/>
            <person name="Kotary K."/>
            <person name="Garner R."/>
            <person name="Barclay S."/>
            <person name="Lawson P."/>
            <person name="Krumholz L."/>
        </authorList>
    </citation>
    <scope>NUCLEOTIDE SEQUENCE [LARGE SCALE GENOMIC DNA]</scope>
    <source>
        <strain evidence="14 15">WSC-6</strain>
    </source>
</reference>
<protein>
    <recommendedName>
        <fullName evidence="12">ATP synthase subunit c</fullName>
    </recommendedName>
    <alternativeName>
        <fullName evidence="12">ATP synthase F(0) sector subunit c</fullName>
    </alternativeName>
    <alternativeName>
        <fullName evidence="12">F-type ATPase subunit c</fullName>
        <shortName evidence="12">F-ATPase subunit c</shortName>
    </alternativeName>
    <alternativeName>
        <fullName evidence="12">Lipid-binding protein</fullName>
    </alternativeName>
</protein>
<comment type="function">
    <text evidence="12">F(1)F(0) ATP synthase produces ATP from ADP in the presence of a proton or sodium gradient. F-type ATPases consist of two structural domains, F(1) containing the extramembraneous catalytic core and F(0) containing the membrane proton channel, linked together by a central stalk and a peripheral stalk. During catalysis, ATP synthesis in the catalytic domain of F(1) is coupled via a rotary mechanism of the central stalk subunits to proton translocation.</text>
</comment>
<dbReference type="NCBIfam" id="TIGR01260">
    <property type="entry name" value="ATP_synt_c"/>
    <property type="match status" value="1"/>
</dbReference>
<keyword evidence="11 12" id="KW-0066">ATP synthesis</keyword>
<comment type="similarity">
    <text evidence="2 12">Belongs to the ATPase C chain family.</text>
</comment>
<keyword evidence="12" id="KW-1003">Cell membrane</keyword>
<dbReference type="Proteomes" id="UP001524586">
    <property type="component" value="Unassembled WGS sequence"/>
</dbReference>
<evidence type="ECO:0000313" key="15">
    <source>
        <dbReference type="Proteomes" id="UP001524586"/>
    </source>
</evidence>
<evidence type="ECO:0000256" key="12">
    <source>
        <dbReference type="HAMAP-Rule" id="MF_01396"/>
    </source>
</evidence>
<evidence type="ECO:0000313" key="14">
    <source>
        <dbReference type="EMBL" id="MCQ8130140.1"/>
    </source>
</evidence>
<evidence type="ECO:0000256" key="7">
    <source>
        <dbReference type="ARBA" id="ARBA00022989"/>
    </source>
</evidence>
<evidence type="ECO:0000256" key="5">
    <source>
        <dbReference type="ARBA" id="ARBA00022692"/>
    </source>
</evidence>
<dbReference type="PRINTS" id="PR00124">
    <property type="entry name" value="ATPASEC"/>
</dbReference>
<dbReference type="InterPro" id="IPR000454">
    <property type="entry name" value="ATP_synth_F0_csu"/>
</dbReference>
<evidence type="ECO:0000256" key="2">
    <source>
        <dbReference type="ARBA" id="ARBA00006704"/>
    </source>
</evidence>
<dbReference type="EMBL" id="JANIBK010000129">
    <property type="protein sequence ID" value="MCQ8130140.1"/>
    <property type="molecule type" value="Genomic_DNA"/>
</dbReference>
<evidence type="ECO:0000256" key="8">
    <source>
        <dbReference type="ARBA" id="ARBA00023065"/>
    </source>
</evidence>
<dbReference type="PROSITE" id="PS00605">
    <property type="entry name" value="ATPASE_C"/>
    <property type="match status" value="1"/>
</dbReference>
<gene>
    <name evidence="12 14" type="primary">atpE</name>
    <name evidence="14" type="ORF">NP596_16900</name>
</gene>
<keyword evidence="8 12" id="KW-0406">Ion transport</keyword>
<evidence type="ECO:0000256" key="10">
    <source>
        <dbReference type="ARBA" id="ARBA00023136"/>
    </source>
</evidence>
<sequence>MNELHLFSMISTGVAGLVIALGTMLPAVAMGRAIAGALEALARQPEAEKTITRTLFIGLAMIESLAIYCLVIALIVLFRNPLLEYFLGNAGK</sequence>
<evidence type="ECO:0000256" key="1">
    <source>
        <dbReference type="ARBA" id="ARBA00004141"/>
    </source>
</evidence>
<feature type="transmembrane region" description="Helical" evidence="12">
    <location>
        <begin position="55"/>
        <end position="78"/>
    </location>
</feature>
<evidence type="ECO:0000256" key="3">
    <source>
        <dbReference type="ARBA" id="ARBA00022448"/>
    </source>
</evidence>
<dbReference type="HAMAP" id="MF_01396">
    <property type="entry name" value="ATP_synth_c_bact"/>
    <property type="match status" value="1"/>
</dbReference>
<dbReference type="Gene3D" id="1.20.120.610">
    <property type="entry name" value="lithium bound rotor ring of v- atpase"/>
    <property type="match status" value="1"/>
</dbReference>
<comment type="function">
    <text evidence="12">Key component of the F(0) channel; it plays a direct role in translocation across the membrane. A homomeric c-ring of between 10-14 subunits forms the central stalk rotor element with the F(1) delta and epsilon subunits.</text>
</comment>
<keyword evidence="7 12" id="KW-1133">Transmembrane helix</keyword>
<evidence type="ECO:0000256" key="9">
    <source>
        <dbReference type="ARBA" id="ARBA00023121"/>
    </source>
</evidence>
<evidence type="ECO:0000259" key="13">
    <source>
        <dbReference type="Pfam" id="PF00137"/>
    </source>
</evidence>
<keyword evidence="15" id="KW-1185">Reference proteome</keyword>
<evidence type="ECO:0000256" key="6">
    <source>
        <dbReference type="ARBA" id="ARBA00022781"/>
    </source>
</evidence>
<keyword evidence="6 12" id="KW-0375">Hydrogen ion transport</keyword>
<name>A0ABT1U8H5_9GAMM</name>
<keyword evidence="9 12" id="KW-0446">Lipid-binding</keyword>
<proteinExistence type="inferred from homology"/>
<evidence type="ECO:0000256" key="4">
    <source>
        <dbReference type="ARBA" id="ARBA00022547"/>
    </source>
</evidence>
<keyword evidence="3 12" id="KW-0813">Transport</keyword>
<keyword evidence="5 12" id="KW-0812">Transmembrane</keyword>
<dbReference type="InterPro" id="IPR020537">
    <property type="entry name" value="ATP_synth_F0_csu_DDCD_BS"/>
</dbReference>
<accession>A0ABT1U8H5</accession>
<dbReference type="CDD" id="cd18121">
    <property type="entry name" value="ATP-synt_Fo_c"/>
    <property type="match status" value="1"/>
</dbReference>
<evidence type="ECO:0000256" key="11">
    <source>
        <dbReference type="ARBA" id="ARBA00023310"/>
    </source>
</evidence>
<dbReference type="InterPro" id="IPR002379">
    <property type="entry name" value="ATPase_proteolipid_c-like_dom"/>
</dbReference>
<dbReference type="Pfam" id="PF00137">
    <property type="entry name" value="ATP-synt_C"/>
    <property type="match status" value="1"/>
</dbReference>
<organism evidence="14 15">
    <name type="scientific">Methylomonas rivi</name>
    <dbReference type="NCBI Taxonomy" id="2952226"/>
    <lineage>
        <taxon>Bacteria</taxon>
        <taxon>Pseudomonadati</taxon>
        <taxon>Pseudomonadota</taxon>
        <taxon>Gammaproteobacteria</taxon>
        <taxon>Methylococcales</taxon>
        <taxon>Methylococcaceae</taxon>
        <taxon>Methylomonas</taxon>
    </lineage>
</organism>